<evidence type="ECO:0000256" key="1">
    <source>
        <dbReference type="SAM" id="MobiDB-lite"/>
    </source>
</evidence>
<reference evidence="3 4" key="1">
    <citation type="submission" date="2019-04" db="EMBL/GenBank/DDBJ databases">
        <title>Friends and foes A comparative genomics study of 23 Aspergillus species from section Flavi.</title>
        <authorList>
            <consortium name="DOE Joint Genome Institute"/>
            <person name="Kjaerbolling I."/>
            <person name="Vesth T."/>
            <person name="Frisvad J.C."/>
            <person name="Nybo J.L."/>
            <person name="Theobald S."/>
            <person name="Kildgaard S."/>
            <person name="Isbrandt T."/>
            <person name="Kuo A."/>
            <person name="Sato A."/>
            <person name="Lyhne E.K."/>
            <person name="Kogle M.E."/>
            <person name="Wiebenga A."/>
            <person name="Kun R.S."/>
            <person name="Lubbers R.J."/>
            <person name="Makela M.R."/>
            <person name="Barry K."/>
            <person name="Chovatia M."/>
            <person name="Clum A."/>
            <person name="Daum C."/>
            <person name="Haridas S."/>
            <person name="He G."/>
            <person name="LaButti K."/>
            <person name="Lipzen A."/>
            <person name="Mondo S."/>
            <person name="Riley R."/>
            <person name="Salamov A."/>
            <person name="Simmons B.A."/>
            <person name="Magnuson J.K."/>
            <person name="Henrissat B."/>
            <person name="Mortensen U.H."/>
            <person name="Larsen T.O."/>
            <person name="Devries R.P."/>
            <person name="Grigoriev I.V."/>
            <person name="Machida M."/>
            <person name="Baker S.E."/>
            <person name="Andersen M.R."/>
        </authorList>
    </citation>
    <scope>NUCLEOTIDE SEQUENCE [LARGE SCALE GENOMIC DNA]</scope>
    <source>
        <strain evidence="3 4">IBT 18842</strain>
    </source>
</reference>
<feature type="transmembrane region" description="Helical" evidence="2">
    <location>
        <begin position="6"/>
        <end position="23"/>
    </location>
</feature>
<evidence type="ECO:0000256" key="2">
    <source>
        <dbReference type="SAM" id="Phobius"/>
    </source>
</evidence>
<feature type="compositionally biased region" description="Low complexity" evidence="1">
    <location>
        <begin position="38"/>
        <end position="48"/>
    </location>
</feature>
<gene>
    <name evidence="3" type="ORF">BDV25DRAFT_142451</name>
</gene>
<sequence>MSRNHIPALVAIGVGIFTGYYTFQPSLKELQVDKTTPQREQQQPQDAQSTMTSVKGGSETGVKSDAGSQK</sequence>
<protein>
    <submittedName>
        <fullName evidence="3">Uncharacterized protein</fullName>
    </submittedName>
</protein>
<keyword evidence="2" id="KW-0472">Membrane</keyword>
<evidence type="ECO:0000313" key="4">
    <source>
        <dbReference type="Proteomes" id="UP000325780"/>
    </source>
</evidence>
<feature type="region of interest" description="Disordered" evidence="1">
    <location>
        <begin position="32"/>
        <end position="70"/>
    </location>
</feature>
<accession>A0A5N6TNS3</accession>
<dbReference type="AlphaFoldDB" id="A0A5N6TNS3"/>
<dbReference type="Pfam" id="PF23670">
    <property type="entry name" value="PIGBOS1"/>
    <property type="match status" value="1"/>
</dbReference>
<name>A0A5N6TNS3_ASPAV</name>
<dbReference type="Proteomes" id="UP000325780">
    <property type="component" value="Unassembled WGS sequence"/>
</dbReference>
<organism evidence="3 4">
    <name type="scientific">Aspergillus avenaceus</name>
    <dbReference type="NCBI Taxonomy" id="36643"/>
    <lineage>
        <taxon>Eukaryota</taxon>
        <taxon>Fungi</taxon>
        <taxon>Dikarya</taxon>
        <taxon>Ascomycota</taxon>
        <taxon>Pezizomycotina</taxon>
        <taxon>Eurotiomycetes</taxon>
        <taxon>Eurotiomycetidae</taxon>
        <taxon>Eurotiales</taxon>
        <taxon>Aspergillaceae</taxon>
        <taxon>Aspergillus</taxon>
        <taxon>Aspergillus subgen. Circumdati</taxon>
    </lineage>
</organism>
<evidence type="ECO:0000313" key="3">
    <source>
        <dbReference type="EMBL" id="KAE8147759.1"/>
    </source>
</evidence>
<keyword evidence="2" id="KW-1133">Transmembrane helix</keyword>
<dbReference type="EMBL" id="ML742192">
    <property type="protein sequence ID" value="KAE8147759.1"/>
    <property type="molecule type" value="Genomic_DNA"/>
</dbReference>
<keyword evidence="2" id="KW-0812">Transmembrane</keyword>
<proteinExistence type="predicted"/>
<dbReference type="OrthoDB" id="4093673at2759"/>
<keyword evidence="4" id="KW-1185">Reference proteome</keyword>
<dbReference type="InterPro" id="IPR057394">
    <property type="entry name" value="PIGBOS1"/>
</dbReference>